<dbReference type="InterPro" id="IPR036614">
    <property type="entry name" value="RusA-like_sf"/>
</dbReference>
<sequence length="138" mass="15890">MEAKFTIPGRAIPKARPRVTRAGYAYTPRTTQQFEQLVRIAYKNQCGNFEFPKGAPLLMNIEFCFEPPKSWPKQKREKAIQRKKYPTARPDLDNLWKAVADALNGIAYNDDSQIVAVTCRKVYGEKYRSNVQIATLNY</sequence>
<dbReference type="GO" id="GO:0000287">
    <property type="term" value="F:magnesium ion binding"/>
    <property type="evidence" value="ECO:0007669"/>
    <property type="project" value="InterPro"/>
</dbReference>
<dbReference type="EMBL" id="JAFHBD010000065">
    <property type="protein sequence ID" value="MBN2954481.1"/>
    <property type="molecule type" value="Genomic_DNA"/>
</dbReference>
<accession>A0A938ZCT6</accession>
<proteinExistence type="predicted"/>
<dbReference type="SUPFAM" id="SSF103084">
    <property type="entry name" value="Holliday junction resolvase RusA"/>
    <property type="match status" value="1"/>
</dbReference>
<evidence type="ECO:0000313" key="1">
    <source>
        <dbReference type="EMBL" id="MBN2954481.1"/>
    </source>
</evidence>
<dbReference type="Gene3D" id="3.30.1330.70">
    <property type="entry name" value="Holliday junction resolvase RusA"/>
    <property type="match status" value="1"/>
</dbReference>
<organism evidence="1 2">
    <name type="scientific">Fusicatenibacter saccharivorans</name>
    <dbReference type="NCBI Taxonomy" id="1150298"/>
    <lineage>
        <taxon>Bacteria</taxon>
        <taxon>Bacillati</taxon>
        <taxon>Bacillota</taxon>
        <taxon>Clostridia</taxon>
        <taxon>Lachnospirales</taxon>
        <taxon>Lachnospiraceae</taxon>
        <taxon>Fusicatenibacter</taxon>
    </lineage>
</organism>
<dbReference type="Pfam" id="PF05866">
    <property type="entry name" value="RusA"/>
    <property type="match status" value="1"/>
</dbReference>
<dbReference type="AlphaFoldDB" id="A0A938ZCT6"/>
<dbReference type="InterPro" id="IPR008822">
    <property type="entry name" value="Endonuclease_RusA-like"/>
</dbReference>
<dbReference type="GO" id="GO:0006281">
    <property type="term" value="P:DNA repair"/>
    <property type="evidence" value="ECO:0007669"/>
    <property type="project" value="InterPro"/>
</dbReference>
<dbReference type="Proteomes" id="UP000737612">
    <property type="component" value="Unassembled WGS sequence"/>
</dbReference>
<evidence type="ECO:0000313" key="2">
    <source>
        <dbReference type="Proteomes" id="UP000737612"/>
    </source>
</evidence>
<name>A0A938ZCT6_9FIRM</name>
<reference evidence="1" key="1">
    <citation type="submission" date="2021-02" db="EMBL/GenBank/DDBJ databases">
        <title>Metagenome-assembled genomes from human diarrheal sample B26.</title>
        <authorList>
            <person name="Ateba T.P."/>
            <person name="Alayande K.A."/>
            <person name="Mwanza M."/>
        </authorList>
    </citation>
    <scope>NUCLEOTIDE SEQUENCE</scope>
    <source>
        <strain evidence="1">06WH</strain>
    </source>
</reference>
<gene>
    <name evidence="1" type="ORF">JTJ23_13035</name>
</gene>
<protein>
    <submittedName>
        <fullName evidence="1">RusA family crossover junction endodeoxyribonuclease</fullName>
    </submittedName>
</protein>
<dbReference type="GO" id="GO:0006310">
    <property type="term" value="P:DNA recombination"/>
    <property type="evidence" value="ECO:0007669"/>
    <property type="project" value="InterPro"/>
</dbReference>
<comment type="caution">
    <text evidence="1">The sequence shown here is derived from an EMBL/GenBank/DDBJ whole genome shotgun (WGS) entry which is preliminary data.</text>
</comment>